<comment type="caution">
    <text evidence="1">The sequence shown here is derived from an EMBL/GenBank/DDBJ whole genome shotgun (WGS) entry which is preliminary data.</text>
</comment>
<evidence type="ECO:0000313" key="2">
    <source>
        <dbReference type="Proteomes" id="UP001150581"/>
    </source>
</evidence>
<gene>
    <name evidence="1" type="ORF">LPJ66_000063</name>
</gene>
<dbReference type="EMBL" id="JANBPG010000001">
    <property type="protein sequence ID" value="KAJ1902451.1"/>
    <property type="molecule type" value="Genomic_DNA"/>
</dbReference>
<name>A0ACC1IX95_9FUNG</name>
<organism evidence="1 2">
    <name type="scientific">Kickxella alabastrina</name>
    <dbReference type="NCBI Taxonomy" id="61397"/>
    <lineage>
        <taxon>Eukaryota</taxon>
        <taxon>Fungi</taxon>
        <taxon>Fungi incertae sedis</taxon>
        <taxon>Zoopagomycota</taxon>
        <taxon>Kickxellomycotina</taxon>
        <taxon>Kickxellomycetes</taxon>
        <taxon>Kickxellales</taxon>
        <taxon>Kickxellaceae</taxon>
        <taxon>Kickxella</taxon>
    </lineage>
</organism>
<evidence type="ECO:0000313" key="1">
    <source>
        <dbReference type="EMBL" id="KAJ1902451.1"/>
    </source>
</evidence>
<reference evidence="1" key="1">
    <citation type="submission" date="2022-07" db="EMBL/GenBank/DDBJ databases">
        <title>Phylogenomic reconstructions and comparative analyses of Kickxellomycotina fungi.</title>
        <authorList>
            <person name="Reynolds N.K."/>
            <person name="Stajich J.E."/>
            <person name="Barry K."/>
            <person name="Grigoriev I.V."/>
            <person name="Crous P."/>
            <person name="Smith M.E."/>
        </authorList>
    </citation>
    <scope>NUCLEOTIDE SEQUENCE</scope>
    <source>
        <strain evidence="1">Benny 63K</strain>
    </source>
</reference>
<accession>A0ACC1IX95</accession>
<proteinExistence type="predicted"/>
<keyword evidence="2" id="KW-1185">Reference proteome</keyword>
<protein>
    <submittedName>
        <fullName evidence="1">Uncharacterized protein</fullName>
    </submittedName>
</protein>
<dbReference type="Proteomes" id="UP001150581">
    <property type="component" value="Unassembled WGS sequence"/>
</dbReference>
<sequence>MASTLSHRLFTTPEFAQFCDRMQIEAADELRTLQETLDMVIEDEEAYRVSSMDQCNMDTTGSAGPPGHGLPHRHPNNISTHSAMRPPATLLRGQSNSLMIIGSPSDRTFSPTISPSPPKQDMRALGSHPMSLMESPSSADDNMMRTPVIKSQQPMSHSMPTQPLDIPSDNYFGSVIGGGDSSSGNAISSGVDAKASNNTTMLPLIKRRRPEQANASLPPPSHMVPGPEGGFYPGGPTKPQWHVSGHRPQRLPRSPPSTALRSPRLGGPRAASTTLPSLSQIAQNQQQFLAVTNPQVSPMLVSSPNLGRGSNYHRTVASGTAGLQRQDTDVYMSSGNMRRPSDTITEGGAGSGGGYGMGAGRDDFSHNDIEQISLLREENSLLRQRLQKLEMSVIHKHAEMQTWMSRIEKAVARNDDGDQQQQQ</sequence>